<name>A0A9W9HN45_9EURO</name>
<dbReference type="OrthoDB" id="1028014at2759"/>
<dbReference type="EMBL" id="JAPQKO010000007">
    <property type="protein sequence ID" value="KAJ5152546.1"/>
    <property type="molecule type" value="Genomic_DNA"/>
</dbReference>
<organism evidence="2 3">
    <name type="scientific">Penicillium capsulatum</name>
    <dbReference type="NCBI Taxonomy" id="69766"/>
    <lineage>
        <taxon>Eukaryota</taxon>
        <taxon>Fungi</taxon>
        <taxon>Dikarya</taxon>
        <taxon>Ascomycota</taxon>
        <taxon>Pezizomycotina</taxon>
        <taxon>Eurotiomycetes</taxon>
        <taxon>Eurotiomycetidae</taxon>
        <taxon>Eurotiales</taxon>
        <taxon>Aspergillaceae</taxon>
        <taxon>Penicillium</taxon>
    </lineage>
</organism>
<evidence type="ECO:0000313" key="2">
    <source>
        <dbReference type="EMBL" id="KAJ5152546.1"/>
    </source>
</evidence>
<keyword evidence="3" id="KW-1185">Reference proteome</keyword>
<evidence type="ECO:0000256" key="1">
    <source>
        <dbReference type="SAM" id="MobiDB-lite"/>
    </source>
</evidence>
<reference evidence="2" key="2">
    <citation type="journal article" date="2023" name="IMA Fungus">
        <title>Comparative genomic study of the Penicillium genus elucidates a diverse pangenome and 15 lateral gene transfer events.</title>
        <authorList>
            <person name="Petersen C."/>
            <person name="Sorensen T."/>
            <person name="Nielsen M.R."/>
            <person name="Sondergaard T.E."/>
            <person name="Sorensen J.L."/>
            <person name="Fitzpatrick D.A."/>
            <person name="Frisvad J.C."/>
            <person name="Nielsen K.L."/>
        </authorList>
    </citation>
    <scope>NUCLEOTIDE SEQUENCE</scope>
    <source>
        <strain evidence="2">IBT 21917</strain>
    </source>
</reference>
<feature type="region of interest" description="Disordered" evidence="1">
    <location>
        <begin position="1"/>
        <end position="80"/>
    </location>
</feature>
<sequence>MNENSSKKGPTRNWLGPKNAKEQEMIHRHLKGDLVKQESDVPKPEVKLYETLSSPEEHESKDRTTKTPVTEGQPCHGEGTRSFNTLEKGLIYFFYRSKVDILQARGINDVAKSFIVLRPTPSETDAGQRSTMELGAKFRLLVVPKKVFPTLGPMKEMAFVEKAGMSLEELQKIFISGGEYETQTYGTRTTPRATLFAKGVYTITSVQRNSYLSYILTNPTALGPVQADFGLHVQGSWLVQSKNPKLSSPPAFSLPKSPEYPESIGDIFGFHRWVPLQPELIEYSNAQILLIGRSHNETFSVVLKGKRGDVMGADEELEDLARRNAAREDNFRGNESSRPVLIQFMVT</sequence>
<proteinExistence type="predicted"/>
<dbReference type="Proteomes" id="UP001146351">
    <property type="component" value="Unassembled WGS sequence"/>
</dbReference>
<accession>A0A9W9HN45</accession>
<reference evidence="2" key="1">
    <citation type="submission" date="2022-11" db="EMBL/GenBank/DDBJ databases">
        <authorList>
            <person name="Petersen C."/>
        </authorList>
    </citation>
    <scope>NUCLEOTIDE SEQUENCE</scope>
    <source>
        <strain evidence="2">IBT 21917</strain>
    </source>
</reference>
<gene>
    <name evidence="2" type="ORF">N7492_009826</name>
</gene>
<comment type="caution">
    <text evidence="2">The sequence shown here is derived from an EMBL/GenBank/DDBJ whole genome shotgun (WGS) entry which is preliminary data.</text>
</comment>
<feature type="compositionally biased region" description="Basic and acidic residues" evidence="1">
    <location>
        <begin position="55"/>
        <end position="65"/>
    </location>
</feature>
<dbReference type="PANTHER" id="PTHR34776">
    <property type="entry name" value="F17F16.3 PROTEIN"/>
    <property type="match status" value="1"/>
</dbReference>
<dbReference type="PANTHER" id="PTHR34776:SF1">
    <property type="entry name" value="F17F16.3 PROTEIN"/>
    <property type="match status" value="1"/>
</dbReference>
<evidence type="ECO:0000313" key="3">
    <source>
        <dbReference type="Proteomes" id="UP001146351"/>
    </source>
</evidence>
<feature type="compositionally biased region" description="Basic and acidic residues" evidence="1">
    <location>
        <begin position="19"/>
        <end position="48"/>
    </location>
</feature>
<protein>
    <submittedName>
        <fullName evidence="2">Uncharacterized protein</fullName>
    </submittedName>
</protein>
<dbReference type="AlphaFoldDB" id="A0A9W9HN45"/>